<dbReference type="EMBL" id="BAAAPB010000002">
    <property type="protein sequence ID" value="GAA1963163.1"/>
    <property type="molecule type" value="Genomic_DNA"/>
</dbReference>
<protein>
    <submittedName>
        <fullName evidence="4">Glycosyltransferase</fullName>
    </submittedName>
</protein>
<dbReference type="PANTHER" id="PTHR45947">
    <property type="entry name" value="SULFOQUINOVOSYL TRANSFERASE SQD2"/>
    <property type="match status" value="1"/>
</dbReference>
<accession>A0ABN2R3Q5</accession>
<organism evidence="4 5">
    <name type="scientific">Nocardioides panacihumi</name>
    <dbReference type="NCBI Taxonomy" id="400774"/>
    <lineage>
        <taxon>Bacteria</taxon>
        <taxon>Bacillati</taxon>
        <taxon>Actinomycetota</taxon>
        <taxon>Actinomycetes</taxon>
        <taxon>Propionibacteriales</taxon>
        <taxon>Nocardioidaceae</taxon>
        <taxon>Nocardioides</taxon>
    </lineage>
</organism>
<name>A0ABN2R3Q5_9ACTN</name>
<dbReference type="RefSeq" id="WP_344045064.1">
    <property type="nucleotide sequence ID" value="NZ_BAAAPB010000002.1"/>
</dbReference>
<evidence type="ECO:0000313" key="4">
    <source>
        <dbReference type="EMBL" id="GAA1963163.1"/>
    </source>
</evidence>
<keyword evidence="2" id="KW-0808">Transferase</keyword>
<dbReference type="Proteomes" id="UP001500571">
    <property type="component" value="Unassembled WGS sequence"/>
</dbReference>
<dbReference type="PANTHER" id="PTHR45947:SF3">
    <property type="entry name" value="SULFOQUINOVOSYL TRANSFERASE SQD2"/>
    <property type="match status" value="1"/>
</dbReference>
<dbReference type="SUPFAM" id="SSF53756">
    <property type="entry name" value="UDP-Glycosyltransferase/glycogen phosphorylase"/>
    <property type="match status" value="1"/>
</dbReference>
<evidence type="ECO:0000256" key="2">
    <source>
        <dbReference type="ARBA" id="ARBA00022679"/>
    </source>
</evidence>
<sequence length="388" mass="41535">MNRIPRLLVLASTYPGTPDDGTPAFVRDLAIRESEAFETLVVVPRVPGAPATEQEGALTVRRFAYFPRRWEDLARGAIIENLRSRRSRWLQVLPFFVAESLAVRRAVREFRPDVVHAHWIIPQGLVLALVAPRVPRIVTTLGGDLYALRAGVLQRLKAWVVRGSRAVTVMNEEMADIVRELGGRDVRVSPMGADLSAFRDSAKVARGTGPALRLLFVGRMVEKKGLGVLLSALRGLDVPVSLTAVGDGPLRAEMERQAGGLDVRFVGQLGRADLARAYAEADIVVVPSVAAASGDKDGLPVAMLEAMGSGCAIVASDLPGLNEAVVDGVSGILVPSGDPDRLAACLRDLEADRERVGGLGSAAAERAESFSVERVGDRYVDLLTSVLA</sequence>
<dbReference type="CDD" id="cd03801">
    <property type="entry name" value="GT4_PimA-like"/>
    <property type="match status" value="1"/>
</dbReference>
<evidence type="ECO:0000259" key="3">
    <source>
        <dbReference type="Pfam" id="PF13439"/>
    </source>
</evidence>
<evidence type="ECO:0000313" key="5">
    <source>
        <dbReference type="Proteomes" id="UP001500571"/>
    </source>
</evidence>
<dbReference type="InterPro" id="IPR028098">
    <property type="entry name" value="Glyco_trans_4-like_N"/>
</dbReference>
<reference evidence="4 5" key="1">
    <citation type="journal article" date="2019" name="Int. J. Syst. Evol. Microbiol.">
        <title>The Global Catalogue of Microorganisms (GCM) 10K type strain sequencing project: providing services to taxonomists for standard genome sequencing and annotation.</title>
        <authorList>
            <consortium name="The Broad Institute Genomics Platform"/>
            <consortium name="The Broad Institute Genome Sequencing Center for Infectious Disease"/>
            <person name="Wu L."/>
            <person name="Ma J."/>
        </authorList>
    </citation>
    <scope>NUCLEOTIDE SEQUENCE [LARGE SCALE GENOMIC DNA]</scope>
    <source>
        <strain evidence="4 5">JCM 15309</strain>
    </source>
</reference>
<keyword evidence="5" id="KW-1185">Reference proteome</keyword>
<proteinExistence type="predicted"/>
<feature type="domain" description="Glycosyltransferase subfamily 4-like N-terminal" evidence="3">
    <location>
        <begin position="36"/>
        <end position="196"/>
    </location>
</feature>
<dbReference type="Pfam" id="PF13692">
    <property type="entry name" value="Glyco_trans_1_4"/>
    <property type="match status" value="1"/>
</dbReference>
<dbReference type="Pfam" id="PF13439">
    <property type="entry name" value="Glyco_transf_4"/>
    <property type="match status" value="1"/>
</dbReference>
<keyword evidence="1" id="KW-0328">Glycosyltransferase</keyword>
<dbReference type="Gene3D" id="3.40.50.2000">
    <property type="entry name" value="Glycogen Phosphorylase B"/>
    <property type="match status" value="2"/>
</dbReference>
<comment type="caution">
    <text evidence="4">The sequence shown here is derived from an EMBL/GenBank/DDBJ whole genome shotgun (WGS) entry which is preliminary data.</text>
</comment>
<evidence type="ECO:0000256" key="1">
    <source>
        <dbReference type="ARBA" id="ARBA00022676"/>
    </source>
</evidence>
<dbReference type="InterPro" id="IPR050194">
    <property type="entry name" value="Glycosyltransferase_grp1"/>
</dbReference>
<gene>
    <name evidence="4" type="ORF">GCM10009798_23810</name>
</gene>